<dbReference type="PANTHER" id="PTHR12526">
    <property type="entry name" value="GLYCOSYLTRANSFERASE"/>
    <property type="match status" value="1"/>
</dbReference>
<dbReference type="AlphaFoldDB" id="A0A1I4T6X7"/>
<dbReference type="Proteomes" id="UP000199149">
    <property type="component" value="Unassembled WGS sequence"/>
</dbReference>
<feature type="domain" description="Glycosyltransferase subfamily 4-like N-terminal" evidence="4">
    <location>
        <begin position="20"/>
        <end position="172"/>
    </location>
</feature>
<dbReference type="Pfam" id="PF00534">
    <property type="entry name" value="Glycos_transf_1"/>
    <property type="match status" value="1"/>
</dbReference>
<dbReference type="InterPro" id="IPR001296">
    <property type="entry name" value="Glyco_trans_1"/>
</dbReference>
<accession>A0A1I4T6X7</accession>
<sequence>MKILSAVTNNIETDQRLDKVCHSLLKFGYDVELIGTTLRGKPNLNKPYKTHFIDMKNQSSAKMYAEFNFKLFFTLLKKSDKKTILLANDLDSLLPFYLVSKLYRLPLVFDSHEIFSELPSLTDRPKTKKVWKTLERFLIPKIKYFYTVSDGYANWFKKEYGANPAVIRNVPNRTKLNDKQDFIFFRLPPNPNNEKIVMYQGAINMSRGIDKMIEAFQYIDNCQFWIAGDGPKKTEYEQMVKDLNLTNRIHFLGNIPPKTLKTITPLAEIGMSMEEDLGLSYRYALPNKLFDFMQAGIPILGTNLPEIKKTIEEYKVGKVIDNHNPKNIANKLQEILNEGKKTYKINLQEAAKELCWENEENKLKLIFEQIKKID</sequence>
<evidence type="ECO:0000256" key="2">
    <source>
        <dbReference type="ARBA" id="ARBA00022679"/>
    </source>
</evidence>
<reference evidence="6" key="1">
    <citation type="submission" date="2016-10" db="EMBL/GenBank/DDBJ databases">
        <authorList>
            <person name="Varghese N."/>
            <person name="Submissions S."/>
        </authorList>
    </citation>
    <scope>NUCLEOTIDE SEQUENCE [LARGE SCALE GENOMIC DNA]</scope>
    <source>
        <strain evidence="6">XJ109</strain>
    </source>
</reference>
<keyword evidence="6" id="KW-1185">Reference proteome</keyword>
<name>A0A1I4T6X7_9FLAO</name>
<protein>
    <submittedName>
        <fullName evidence="5">Glycosyltransferase involved in cell wall bisynthesis</fullName>
    </submittedName>
</protein>
<dbReference type="Gene3D" id="3.40.50.2000">
    <property type="entry name" value="Glycogen Phosphorylase B"/>
    <property type="match status" value="2"/>
</dbReference>
<evidence type="ECO:0000259" key="3">
    <source>
        <dbReference type="Pfam" id="PF00534"/>
    </source>
</evidence>
<keyword evidence="1" id="KW-0328">Glycosyltransferase</keyword>
<evidence type="ECO:0000256" key="1">
    <source>
        <dbReference type="ARBA" id="ARBA00022676"/>
    </source>
</evidence>
<dbReference type="InterPro" id="IPR028098">
    <property type="entry name" value="Glyco_trans_4-like_N"/>
</dbReference>
<proteinExistence type="predicted"/>
<dbReference type="OrthoDB" id="9813214at2"/>
<dbReference type="Pfam" id="PF13439">
    <property type="entry name" value="Glyco_transf_4"/>
    <property type="match status" value="1"/>
</dbReference>
<gene>
    <name evidence="5" type="ORF">SAMN05421738_10279</name>
</gene>
<evidence type="ECO:0000313" key="5">
    <source>
        <dbReference type="EMBL" id="SFM72395.1"/>
    </source>
</evidence>
<keyword evidence="2 5" id="KW-0808">Transferase</keyword>
<feature type="domain" description="Glycosyl transferase family 1" evidence="3">
    <location>
        <begin position="189"/>
        <end position="342"/>
    </location>
</feature>
<evidence type="ECO:0000259" key="4">
    <source>
        <dbReference type="Pfam" id="PF13439"/>
    </source>
</evidence>
<dbReference type="STRING" id="684065.SAMN05421738_10279"/>
<dbReference type="GO" id="GO:0016757">
    <property type="term" value="F:glycosyltransferase activity"/>
    <property type="evidence" value="ECO:0007669"/>
    <property type="project" value="UniProtKB-KW"/>
</dbReference>
<dbReference type="SUPFAM" id="SSF53756">
    <property type="entry name" value="UDP-Glycosyltransferase/glycogen phosphorylase"/>
    <property type="match status" value="1"/>
</dbReference>
<dbReference type="RefSeq" id="WP_092906031.1">
    <property type="nucleotide sequence ID" value="NZ_FOUZ01000002.1"/>
</dbReference>
<evidence type="ECO:0000313" key="6">
    <source>
        <dbReference type="Proteomes" id="UP000199149"/>
    </source>
</evidence>
<dbReference type="PANTHER" id="PTHR12526:SF629">
    <property type="entry name" value="TEICHURONIC ACID BIOSYNTHESIS GLYCOSYLTRANSFERASE TUAH-RELATED"/>
    <property type="match status" value="1"/>
</dbReference>
<dbReference type="EMBL" id="FOUZ01000002">
    <property type="protein sequence ID" value="SFM72395.1"/>
    <property type="molecule type" value="Genomic_DNA"/>
</dbReference>
<organism evidence="5 6">
    <name type="scientific">Algoriella xinjiangensis</name>
    <dbReference type="NCBI Taxonomy" id="684065"/>
    <lineage>
        <taxon>Bacteria</taxon>
        <taxon>Pseudomonadati</taxon>
        <taxon>Bacteroidota</taxon>
        <taxon>Flavobacteriia</taxon>
        <taxon>Flavobacteriales</taxon>
        <taxon>Weeksellaceae</taxon>
        <taxon>Algoriella</taxon>
    </lineage>
</organism>